<keyword evidence="1" id="KW-1133">Transmembrane helix</keyword>
<keyword evidence="3" id="KW-1185">Reference proteome</keyword>
<dbReference type="InterPro" id="IPR033458">
    <property type="entry name" value="DUF5134"/>
</dbReference>
<dbReference type="AlphaFoldDB" id="F2R9R9"/>
<dbReference type="GeneID" id="51861321"/>
<protein>
    <submittedName>
        <fullName evidence="2">Putative integral membrane protein</fullName>
    </submittedName>
</protein>
<evidence type="ECO:0000256" key="1">
    <source>
        <dbReference type="SAM" id="Phobius"/>
    </source>
</evidence>
<evidence type="ECO:0000313" key="2">
    <source>
        <dbReference type="EMBL" id="CCA54019.1"/>
    </source>
</evidence>
<feature type="transmembrane region" description="Helical" evidence="1">
    <location>
        <begin position="118"/>
        <end position="140"/>
    </location>
</feature>
<feature type="transmembrane region" description="Helical" evidence="1">
    <location>
        <begin position="62"/>
        <end position="82"/>
    </location>
</feature>
<dbReference type="RefSeq" id="WP_015031938.1">
    <property type="nucleotide sequence ID" value="NC_018750.1"/>
</dbReference>
<proteinExistence type="predicted"/>
<accession>F2R9R9</accession>
<dbReference type="EMBL" id="FR845719">
    <property type="protein sequence ID" value="CCA54019.1"/>
    <property type="molecule type" value="Genomic_DNA"/>
</dbReference>
<dbReference type="OrthoDB" id="3873591at2"/>
<dbReference type="KEGG" id="sve:SVEN_0732"/>
<organism evidence="2 3">
    <name type="scientific">Streptomyces venezuelae (strain ATCC 10712 / CBS 650.69 / DSM 40230 / JCM 4526 / NBRC 13096 / PD 04745)</name>
    <dbReference type="NCBI Taxonomy" id="953739"/>
    <lineage>
        <taxon>Bacteria</taxon>
        <taxon>Bacillati</taxon>
        <taxon>Actinomycetota</taxon>
        <taxon>Actinomycetes</taxon>
        <taxon>Kitasatosporales</taxon>
        <taxon>Streptomycetaceae</taxon>
        <taxon>Streptomyces</taxon>
    </lineage>
</organism>
<keyword evidence="1" id="KW-0472">Membrane</keyword>
<feature type="transmembrane region" description="Helical" evidence="1">
    <location>
        <begin position="6"/>
        <end position="24"/>
    </location>
</feature>
<name>F2R9R9_STRVP</name>
<dbReference type="STRING" id="953739.SVEN_0732"/>
<keyword evidence="1" id="KW-0812">Transmembrane</keyword>
<dbReference type="eggNOG" id="ENOG502ZN7H">
    <property type="taxonomic scope" value="Bacteria"/>
</dbReference>
<evidence type="ECO:0000313" key="3">
    <source>
        <dbReference type="Proteomes" id="UP000006854"/>
    </source>
</evidence>
<gene>
    <name evidence="2" type="ordered locus">SVEN_0732</name>
</gene>
<dbReference type="Pfam" id="PF17197">
    <property type="entry name" value="DUF5134"/>
    <property type="match status" value="1"/>
</dbReference>
<dbReference type="Proteomes" id="UP000006854">
    <property type="component" value="Chromosome"/>
</dbReference>
<reference evidence="2 3" key="1">
    <citation type="journal article" date="2011" name="BMC Genomics">
        <title>Genome-wide analysis of the role of GlnR in Streptomyces venezuelae provides new insights into global nitrogen regulation in actinomycetes.</title>
        <authorList>
            <person name="Pullan S.T."/>
            <person name="Bibb M.J."/>
            <person name="Merrick M."/>
        </authorList>
    </citation>
    <scope>NUCLEOTIDE SEQUENCE [LARGE SCALE GENOMIC DNA]</scope>
    <source>
        <strain evidence="2">ATCC 10712</strain>
    </source>
</reference>
<sequence length="203" mass="20418">MHGPALPGWLMVALCAATGFSCLLRMRACAGEERRAAGGEAVMGFGMATMALPAAVLTPPGWSWGVYAAVFGGAALHGLVALRHGGRHAHHVVGSLAMVYMAVAMASPDPGAHTGHTVGTAGGIPVLTGALLLYYTAYVLHTGARLAPEAIPGATVPVPVGVAPAPAGALGGARRPGWATRPELTLSCRLSMALAMLAMLVAL</sequence>
<dbReference type="HOGENOM" id="CLU_119078_0_0_11"/>
<feature type="transmembrane region" description="Helical" evidence="1">
    <location>
        <begin position="36"/>
        <end position="56"/>
    </location>
</feature>
<feature type="transmembrane region" description="Helical" evidence="1">
    <location>
        <begin position="89"/>
        <end position="106"/>
    </location>
</feature>
<dbReference type="PATRIC" id="fig|953739.5.peg.2779"/>